<dbReference type="AlphaFoldDB" id="A0A428YR98"/>
<reference evidence="4 5" key="1">
    <citation type="submission" date="2018-05" db="EMBL/GenBank/DDBJ databases">
        <title>Evolution of GPA BGCs.</title>
        <authorList>
            <person name="Waglechner N."/>
            <person name="Wright G.D."/>
        </authorList>
    </citation>
    <scope>NUCLEOTIDE SEQUENCE [LARGE SCALE GENOMIC DNA]</scope>
    <source>
        <strain evidence="4 5">A82846</strain>
    </source>
</reference>
<evidence type="ECO:0000256" key="2">
    <source>
        <dbReference type="SAM" id="Phobius"/>
    </source>
</evidence>
<feature type="compositionally biased region" description="Basic residues" evidence="1">
    <location>
        <begin position="327"/>
        <end position="340"/>
    </location>
</feature>
<dbReference type="OrthoDB" id="3389322at2"/>
<feature type="region of interest" description="Disordered" evidence="1">
    <location>
        <begin position="1"/>
        <end position="20"/>
    </location>
</feature>
<name>A0A428YR98_KIBAR</name>
<accession>A0A428YR98</accession>
<gene>
    <name evidence="4" type="ORF">DMH04_43835</name>
</gene>
<feature type="compositionally biased region" description="Basic and acidic residues" evidence="1">
    <location>
        <begin position="314"/>
        <end position="326"/>
    </location>
</feature>
<evidence type="ECO:0000313" key="5">
    <source>
        <dbReference type="Proteomes" id="UP000287547"/>
    </source>
</evidence>
<dbReference type="Proteomes" id="UP000287547">
    <property type="component" value="Unassembled WGS sequence"/>
</dbReference>
<evidence type="ECO:0000256" key="1">
    <source>
        <dbReference type="SAM" id="MobiDB-lite"/>
    </source>
</evidence>
<feature type="compositionally biased region" description="Basic residues" evidence="1">
    <location>
        <begin position="144"/>
        <end position="153"/>
    </location>
</feature>
<feature type="region of interest" description="Disordered" evidence="1">
    <location>
        <begin position="63"/>
        <end position="96"/>
    </location>
</feature>
<feature type="domain" description="Protein-glutamine gamma-glutamyltransferase-like C-terminal" evidence="3">
    <location>
        <begin position="473"/>
        <end position="541"/>
    </location>
</feature>
<dbReference type="InterPro" id="IPR025403">
    <property type="entry name" value="TgpA-like_C"/>
</dbReference>
<protein>
    <recommendedName>
        <fullName evidence="3">Protein-glutamine gamma-glutamyltransferase-like C-terminal domain-containing protein</fullName>
    </recommendedName>
</protein>
<feature type="transmembrane region" description="Helical" evidence="2">
    <location>
        <begin position="405"/>
        <end position="427"/>
    </location>
</feature>
<keyword evidence="2" id="KW-0472">Membrane</keyword>
<sequence length="550" mass="59470">MVVARRPVPQTTGSPAWPTAARTGALRPAAARTAVRAAAAVPDAAASAVGSAARGQAGCDPVAAVGVGRDPRRRGRRHPQLPQADAWRVGGGVDDRQPAVRRRHVLHDLPDGLALHEPAAVGHRGRPGDRGPAGHVDHHDPVDHHHHAGRHVPQRCADRRDGQGGARPAGHHRRGVEPHQAPVRRTARPERAVHADRHRRHGPLDHPGRLAVRPAQPGQHGADPGGRHGRQGVRPVTAAGHRRVVADVRHPVARRDHGQPARPDRADPADPGRWRAERRDGRRVRAEQRPHAAAHRTGHDHRGDHHPAVHLRRDHADLRRPPDAPRGHGHRTGPPGRRRPAAATADGLVNNTDIPVDIGRDAARDAAVRELSDPAYQDAEPSLFVRFLNWLVNRFMALLEGAASVVPGGIAGLVILLALIVAVIVIIRLRVGKLARSASASVFTGRKLTAADHRRAAEAAEAEGDLAEAVRERFRAIVRGLEERGVLDERSGRTVDEVARAAGARLPDYANALRAAARLFDDVWYGGRETTVDEYRRLVDLDLALDGARR</sequence>
<feature type="compositionally biased region" description="Basic and acidic residues" evidence="1">
    <location>
        <begin position="244"/>
        <end position="290"/>
    </location>
</feature>
<feature type="region of interest" description="Disordered" evidence="1">
    <location>
        <begin position="115"/>
        <end position="347"/>
    </location>
</feature>
<comment type="caution">
    <text evidence="4">The sequence shown here is derived from an EMBL/GenBank/DDBJ whole genome shotgun (WGS) entry which is preliminary data.</text>
</comment>
<evidence type="ECO:0000259" key="3">
    <source>
        <dbReference type="Pfam" id="PF13559"/>
    </source>
</evidence>
<keyword evidence="2" id="KW-0812">Transmembrane</keyword>
<proteinExistence type="predicted"/>
<dbReference type="Pfam" id="PF13559">
    <property type="entry name" value="DUF4129"/>
    <property type="match status" value="1"/>
</dbReference>
<organism evidence="4 5">
    <name type="scientific">Kibdelosporangium aridum</name>
    <dbReference type="NCBI Taxonomy" id="2030"/>
    <lineage>
        <taxon>Bacteria</taxon>
        <taxon>Bacillati</taxon>
        <taxon>Actinomycetota</taxon>
        <taxon>Actinomycetes</taxon>
        <taxon>Pseudonocardiales</taxon>
        <taxon>Pseudonocardiaceae</taxon>
        <taxon>Kibdelosporangium</taxon>
    </lineage>
</organism>
<keyword evidence="2" id="KW-1133">Transmembrane helix</keyword>
<evidence type="ECO:0000313" key="4">
    <source>
        <dbReference type="EMBL" id="RSM71509.1"/>
    </source>
</evidence>
<dbReference type="EMBL" id="QHKI01000063">
    <property type="protein sequence ID" value="RSM71509.1"/>
    <property type="molecule type" value="Genomic_DNA"/>
</dbReference>